<gene>
    <name evidence="1" type="ORF">BaRGS_00026444</name>
</gene>
<dbReference type="Proteomes" id="UP001519460">
    <property type="component" value="Unassembled WGS sequence"/>
</dbReference>
<sequence>MLFYSPSLILPSQTQSTACYLNTSSVKYGDHGNRTVLCGLFLSCMQQMDQKVRARVNWIHPGRRLLLVGDGHCKMLTAAFMTCPENTQYFTPAQRSKTAGLPPRNTYEAGLLNTTGAKKYQSAVAHFHSPRRVNKLHRVL</sequence>
<dbReference type="EMBL" id="JACVVK020000247">
    <property type="protein sequence ID" value="KAK7482316.1"/>
    <property type="molecule type" value="Genomic_DNA"/>
</dbReference>
<accession>A0ABD0K4Q2</accession>
<protein>
    <submittedName>
        <fullName evidence="1">Uncharacterized protein</fullName>
    </submittedName>
</protein>
<comment type="caution">
    <text evidence="1">The sequence shown here is derived from an EMBL/GenBank/DDBJ whole genome shotgun (WGS) entry which is preliminary data.</text>
</comment>
<keyword evidence="2" id="KW-1185">Reference proteome</keyword>
<proteinExistence type="predicted"/>
<evidence type="ECO:0000313" key="1">
    <source>
        <dbReference type="EMBL" id="KAK7482316.1"/>
    </source>
</evidence>
<dbReference type="AlphaFoldDB" id="A0ABD0K4Q2"/>
<reference evidence="1 2" key="1">
    <citation type="journal article" date="2023" name="Sci. Data">
        <title>Genome assembly of the Korean intertidal mud-creeper Batillaria attramentaria.</title>
        <authorList>
            <person name="Patra A.K."/>
            <person name="Ho P.T."/>
            <person name="Jun S."/>
            <person name="Lee S.J."/>
            <person name="Kim Y."/>
            <person name="Won Y.J."/>
        </authorList>
    </citation>
    <scope>NUCLEOTIDE SEQUENCE [LARGE SCALE GENOMIC DNA]</scope>
    <source>
        <strain evidence="1">Wonlab-2016</strain>
    </source>
</reference>
<name>A0ABD0K4Q2_9CAEN</name>
<organism evidence="1 2">
    <name type="scientific">Batillaria attramentaria</name>
    <dbReference type="NCBI Taxonomy" id="370345"/>
    <lineage>
        <taxon>Eukaryota</taxon>
        <taxon>Metazoa</taxon>
        <taxon>Spiralia</taxon>
        <taxon>Lophotrochozoa</taxon>
        <taxon>Mollusca</taxon>
        <taxon>Gastropoda</taxon>
        <taxon>Caenogastropoda</taxon>
        <taxon>Sorbeoconcha</taxon>
        <taxon>Cerithioidea</taxon>
        <taxon>Batillariidae</taxon>
        <taxon>Batillaria</taxon>
    </lineage>
</organism>
<evidence type="ECO:0000313" key="2">
    <source>
        <dbReference type="Proteomes" id="UP001519460"/>
    </source>
</evidence>